<dbReference type="Proteomes" id="UP000186469">
    <property type="component" value="Unassembled WGS sequence"/>
</dbReference>
<keyword evidence="2" id="KW-1185">Reference proteome</keyword>
<proteinExistence type="predicted"/>
<evidence type="ECO:0000313" key="1">
    <source>
        <dbReference type="EMBL" id="SHN48646.1"/>
    </source>
</evidence>
<dbReference type="EMBL" id="FRDI01000002">
    <property type="protein sequence ID" value="SHN48646.1"/>
    <property type="molecule type" value="Genomic_DNA"/>
</dbReference>
<dbReference type="OrthoDB" id="5512293at2"/>
<gene>
    <name evidence="1" type="ORF">SAMN02745728_00022</name>
</gene>
<name>A0A1M7RRB7_9BACT</name>
<evidence type="ECO:0000313" key="2">
    <source>
        <dbReference type="Proteomes" id="UP000186469"/>
    </source>
</evidence>
<dbReference type="AlphaFoldDB" id="A0A1M7RRB7"/>
<dbReference type="RefSeq" id="WP_072695283.1">
    <property type="nucleotide sequence ID" value="NZ_FRDI01000002.1"/>
</dbReference>
<organism evidence="1 2">
    <name type="scientific">Desulfovibrio litoralis DSM 11393</name>
    <dbReference type="NCBI Taxonomy" id="1121455"/>
    <lineage>
        <taxon>Bacteria</taxon>
        <taxon>Pseudomonadati</taxon>
        <taxon>Thermodesulfobacteriota</taxon>
        <taxon>Desulfovibrionia</taxon>
        <taxon>Desulfovibrionales</taxon>
        <taxon>Desulfovibrionaceae</taxon>
        <taxon>Desulfovibrio</taxon>
    </lineage>
</organism>
<protein>
    <submittedName>
        <fullName evidence="1">Uncharacterized protein</fullName>
    </submittedName>
</protein>
<dbReference type="STRING" id="1121455.SAMN02745728_00022"/>
<reference evidence="1 2" key="1">
    <citation type="submission" date="2016-12" db="EMBL/GenBank/DDBJ databases">
        <authorList>
            <person name="Song W.-J."/>
            <person name="Kurnit D.M."/>
        </authorList>
    </citation>
    <scope>NUCLEOTIDE SEQUENCE [LARGE SCALE GENOMIC DNA]</scope>
    <source>
        <strain evidence="1 2">DSM 11393</strain>
    </source>
</reference>
<sequence>MIHISESQLTDFHNSEIEQAITELQGKILEDFPWAHEAYSPLQLRIDIKYAIMRAVIANELVEPYDIEAYVDLMFRISPDFDQTPELHKLIFDKTLTPHERWDSLILDPQYKPILERLADIDNMATSRPEKYGNIAKAYPLTYNLSGFQKLYARLRKTAYHFLEDGEDL</sequence>
<accession>A0A1M7RRB7</accession>